<feature type="compositionally biased region" description="Acidic residues" evidence="1">
    <location>
        <begin position="103"/>
        <end position="112"/>
    </location>
</feature>
<dbReference type="PROSITE" id="PS50177">
    <property type="entry name" value="NTF2_DOMAIN"/>
    <property type="match status" value="1"/>
</dbReference>
<evidence type="ECO:0000256" key="1">
    <source>
        <dbReference type="SAM" id="MobiDB-lite"/>
    </source>
</evidence>
<dbReference type="Gene3D" id="3.10.450.50">
    <property type="match status" value="1"/>
</dbReference>
<accession>A0ABD3NG90</accession>
<gene>
    <name evidence="3" type="ORF">ACHAW5_003744</name>
</gene>
<dbReference type="Proteomes" id="UP001530315">
    <property type="component" value="Unassembled WGS sequence"/>
</dbReference>
<reference evidence="3 4" key="1">
    <citation type="submission" date="2024-10" db="EMBL/GenBank/DDBJ databases">
        <title>Updated reference genomes for cyclostephanoid diatoms.</title>
        <authorList>
            <person name="Roberts W.R."/>
            <person name="Alverson A.J."/>
        </authorList>
    </citation>
    <scope>NUCLEOTIDE SEQUENCE [LARGE SCALE GENOMIC DNA]</scope>
    <source>
        <strain evidence="3 4">AJA276-08</strain>
    </source>
</reference>
<organism evidence="3 4">
    <name type="scientific">Stephanodiscus triporus</name>
    <dbReference type="NCBI Taxonomy" id="2934178"/>
    <lineage>
        <taxon>Eukaryota</taxon>
        <taxon>Sar</taxon>
        <taxon>Stramenopiles</taxon>
        <taxon>Ochrophyta</taxon>
        <taxon>Bacillariophyta</taxon>
        <taxon>Coscinodiscophyceae</taxon>
        <taxon>Thalassiosirophycidae</taxon>
        <taxon>Stephanodiscales</taxon>
        <taxon>Stephanodiscaceae</taxon>
        <taxon>Stephanodiscus</taxon>
    </lineage>
</organism>
<evidence type="ECO:0000259" key="2">
    <source>
        <dbReference type="PROSITE" id="PS50177"/>
    </source>
</evidence>
<keyword evidence="4" id="KW-1185">Reference proteome</keyword>
<feature type="compositionally biased region" description="Basic and acidic residues" evidence="1">
    <location>
        <begin position="1"/>
        <end position="18"/>
    </location>
</feature>
<feature type="compositionally biased region" description="Basic and acidic residues" evidence="1">
    <location>
        <begin position="120"/>
        <end position="136"/>
    </location>
</feature>
<dbReference type="SUPFAM" id="SSF54427">
    <property type="entry name" value="NTF2-like"/>
    <property type="match status" value="1"/>
</dbReference>
<dbReference type="InterPro" id="IPR032710">
    <property type="entry name" value="NTF2-like_dom_sf"/>
</dbReference>
<feature type="region of interest" description="Disordered" evidence="1">
    <location>
        <begin position="88"/>
        <end position="144"/>
    </location>
</feature>
<dbReference type="InterPro" id="IPR018222">
    <property type="entry name" value="Nuclear_transport_factor_2_euk"/>
</dbReference>
<feature type="region of interest" description="Disordered" evidence="1">
    <location>
        <begin position="178"/>
        <end position="247"/>
    </location>
</feature>
<comment type="caution">
    <text evidence="3">The sequence shown here is derived from an EMBL/GenBank/DDBJ whole genome shotgun (WGS) entry which is preliminary data.</text>
</comment>
<feature type="domain" description="NTF2" evidence="2">
    <location>
        <begin position="290"/>
        <end position="430"/>
    </location>
</feature>
<proteinExistence type="predicted"/>
<feature type="region of interest" description="Disordered" evidence="1">
    <location>
        <begin position="1"/>
        <end position="20"/>
    </location>
</feature>
<name>A0ABD3NG90_9STRA</name>
<evidence type="ECO:0000313" key="3">
    <source>
        <dbReference type="EMBL" id="KAL3775006.1"/>
    </source>
</evidence>
<sequence length="471" mass="51166">MEDRHTVSEPRPVEKNAKDGPSWEVDILRDDTVIVDTFLLNSGVLPPRINKRGKLLWKLPDTGDKLPSFGSEDRRRILDIFRERKKKRKQEKKKLNYSSSLDENPENGESECIDSSSGSLDEKGGNCGRGDGKENGESTGNLSEECGGRDFYGNGKGQQHNDNNDLADCGRRAIRDSSKEPQHTYHPLPSSLPPPGLGAPPRQPFQGIGQHQSQYHSVPSAPDPSHMNLDDSPEILPPSQSHLLHDRPSLPSKISQIQLPQSDSLFITVPRYERPECISGQPKSSLAVPAARHFITKYYSYFDGTSPDAPLGDLIRYYTLKAQKSVSIGGAHSVVTGRVDIAAQICSLAGTAFVVRGVVAQDTADGKGVHILVTGTARTSLYGSPGGVVANFAHSISLVPVDDVLWREIHGEESRKGNNIYPALLEALELGFPFQIHNDALALLSGDAGTVTSTATSQPIQQQPPPPPGLF</sequence>
<dbReference type="CDD" id="cd00531">
    <property type="entry name" value="NTF2_like"/>
    <property type="match status" value="1"/>
</dbReference>
<dbReference type="AlphaFoldDB" id="A0ABD3NG90"/>
<feature type="region of interest" description="Disordered" evidence="1">
    <location>
        <begin position="452"/>
        <end position="471"/>
    </location>
</feature>
<evidence type="ECO:0000313" key="4">
    <source>
        <dbReference type="Proteomes" id="UP001530315"/>
    </source>
</evidence>
<protein>
    <recommendedName>
        <fullName evidence="2">NTF2 domain-containing protein</fullName>
    </recommendedName>
</protein>
<feature type="compositionally biased region" description="Pro residues" evidence="1">
    <location>
        <begin position="462"/>
        <end position="471"/>
    </location>
</feature>
<dbReference type="EMBL" id="JALLAZ020001437">
    <property type="protein sequence ID" value="KAL3775006.1"/>
    <property type="molecule type" value="Genomic_DNA"/>
</dbReference>
<feature type="compositionally biased region" description="Pro residues" evidence="1">
    <location>
        <begin position="190"/>
        <end position="203"/>
    </location>
</feature>